<dbReference type="RefSeq" id="WP_096804840.1">
    <property type="nucleotide sequence ID" value="NZ_CP022196.1"/>
</dbReference>
<protein>
    <recommendedName>
        <fullName evidence="4">DUF3887 domain-containing protein</fullName>
    </recommendedName>
</protein>
<feature type="signal peptide" evidence="1">
    <location>
        <begin position="1"/>
        <end position="24"/>
    </location>
</feature>
<dbReference type="KEGG" id="ceh:CEW89_02855"/>
<evidence type="ECO:0000313" key="3">
    <source>
        <dbReference type="Proteomes" id="UP000217935"/>
    </source>
</evidence>
<accession>A0A291G8Z3</accession>
<feature type="chain" id="PRO_5012268079" description="DUF3887 domain-containing protein" evidence="1">
    <location>
        <begin position="25"/>
        <end position="159"/>
    </location>
</feature>
<dbReference type="AlphaFoldDB" id="A0A291G8Z3"/>
<name>A0A291G8Z3_9RHOB</name>
<evidence type="ECO:0000313" key="2">
    <source>
        <dbReference type="EMBL" id="ATG46598.1"/>
    </source>
</evidence>
<reference evidence="2 3" key="1">
    <citation type="submission" date="2017-06" db="EMBL/GenBank/DDBJ databases">
        <title>Celeribacter sp. TSPH2 complete genome sequence.</title>
        <authorList>
            <person name="Woo J.-H."/>
            <person name="Kim H.-S."/>
        </authorList>
    </citation>
    <scope>NUCLEOTIDE SEQUENCE [LARGE SCALE GENOMIC DNA]</scope>
    <source>
        <strain evidence="2 3">TSPH2</strain>
    </source>
</reference>
<dbReference type="EMBL" id="CP022196">
    <property type="protein sequence ID" value="ATG46598.1"/>
    <property type="molecule type" value="Genomic_DNA"/>
</dbReference>
<gene>
    <name evidence="2" type="ORF">CEW89_02855</name>
</gene>
<evidence type="ECO:0000256" key="1">
    <source>
        <dbReference type="SAM" id="SignalP"/>
    </source>
</evidence>
<dbReference type="STRING" id="1758178.GCA_001550095_01667"/>
<keyword evidence="1" id="KW-0732">Signal</keyword>
<dbReference type="OrthoDB" id="7742632at2"/>
<dbReference type="Proteomes" id="UP000217935">
    <property type="component" value="Chromosome"/>
</dbReference>
<proteinExistence type="predicted"/>
<keyword evidence="3" id="KW-1185">Reference proteome</keyword>
<evidence type="ECO:0008006" key="4">
    <source>
        <dbReference type="Google" id="ProtNLM"/>
    </source>
</evidence>
<sequence>MLTRALFFSCFASLLLLNALPMAAQTAVSPQPDAPSPDLTPDMAYKSRKAMILDISQRLKQGDYAGLIRRLDSQHSYSDAQISELSTTLTTLYGNSLDQSDTLYHARLSDTWQEDIFAFWQDGTVNYLYLHILSHDRAEGVLAVLWSYNSSLTQMKPAF</sequence>
<organism evidence="2 3">
    <name type="scientific">Celeribacter ethanolicus</name>
    <dbReference type="NCBI Taxonomy" id="1758178"/>
    <lineage>
        <taxon>Bacteria</taxon>
        <taxon>Pseudomonadati</taxon>
        <taxon>Pseudomonadota</taxon>
        <taxon>Alphaproteobacteria</taxon>
        <taxon>Rhodobacterales</taxon>
        <taxon>Roseobacteraceae</taxon>
        <taxon>Celeribacter</taxon>
    </lineage>
</organism>